<evidence type="ECO:0000313" key="2">
    <source>
        <dbReference type="EMBL" id="KAG6457389.1"/>
    </source>
</evidence>
<gene>
    <name evidence="2" type="ORF">O3G_MSEX010272</name>
</gene>
<keyword evidence="1" id="KW-0732">Signal</keyword>
<evidence type="ECO:0000313" key="3">
    <source>
        <dbReference type="Proteomes" id="UP000791440"/>
    </source>
</evidence>
<evidence type="ECO:0000256" key="1">
    <source>
        <dbReference type="SAM" id="SignalP"/>
    </source>
</evidence>
<dbReference type="InterPro" id="IPR025061">
    <property type="entry name" value="Diedel"/>
</dbReference>
<reference evidence="2" key="1">
    <citation type="journal article" date="2016" name="Insect Biochem. Mol. Biol.">
        <title>Multifaceted biological insights from a draft genome sequence of the tobacco hornworm moth, Manduca sexta.</title>
        <authorList>
            <person name="Kanost M.R."/>
            <person name="Arrese E.L."/>
            <person name="Cao X."/>
            <person name="Chen Y.R."/>
            <person name="Chellapilla S."/>
            <person name="Goldsmith M.R."/>
            <person name="Grosse-Wilde E."/>
            <person name="Heckel D.G."/>
            <person name="Herndon N."/>
            <person name="Jiang H."/>
            <person name="Papanicolaou A."/>
            <person name="Qu J."/>
            <person name="Soulages J.L."/>
            <person name="Vogel H."/>
            <person name="Walters J."/>
            <person name="Waterhouse R.M."/>
            <person name="Ahn S.J."/>
            <person name="Almeida F.C."/>
            <person name="An C."/>
            <person name="Aqrawi P."/>
            <person name="Bretschneider A."/>
            <person name="Bryant W.B."/>
            <person name="Bucks S."/>
            <person name="Chao H."/>
            <person name="Chevignon G."/>
            <person name="Christen J.M."/>
            <person name="Clarke D.F."/>
            <person name="Dittmer N.T."/>
            <person name="Ferguson L.C.F."/>
            <person name="Garavelou S."/>
            <person name="Gordon K.H.J."/>
            <person name="Gunaratna R.T."/>
            <person name="Han Y."/>
            <person name="Hauser F."/>
            <person name="He Y."/>
            <person name="Heidel-Fischer H."/>
            <person name="Hirsh A."/>
            <person name="Hu Y."/>
            <person name="Jiang H."/>
            <person name="Kalra D."/>
            <person name="Klinner C."/>
            <person name="Konig C."/>
            <person name="Kovar C."/>
            <person name="Kroll A.R."/>
            <person name="Kuwar S.S."/>
            <person name="Lee S.L."/>
            <person name="Lehman R."/>
            <person name="Li K."/>
            <person name="Li Z."/>
            <person name="Liang H."/>
            <person name="Lovelace S."/>
            <person name="Lu Z."/>
            <person name="Mansfield J.H."/>
            <person name="McCulloch K.J."/>
            <person name="Mathew T."/>
            <person name="Morton B."/>
            <person name="Muzny D.M."/>
            <person name="Neunemann D."/>
            <person name="Ongeri F."/>
            <person name="Pauchet Y."/>
            <person name="Pu L.L."/>
            <person name="Pyrousis I."/>
            <person name="Rao X.J."/>
            <person name="Redding A."/>
            <person name="Roesel C."/>
            <person name="Sanchez-Gracia A."/>
            <person name="Schaack S."/>
            <person name="Shukla A."/>
            <person name="Tetreau G."/>
            <person name="Wang Y."/>
            <person name="Xiong G.H."/>
            <person name="Traut W."/>
            <person name="Walsh T.K."/>
            <person name="Worley K.C."/>
            <person name="Wu D."/>
            <person name="Wu W."/>
            <person name="Wu Y.Q."/>
            <person name="Zhang X."/>
            <person name="Zou Z."/>
            <person name="Zucker H."/>
            <person name="Briscoe A.D."/>
            <person name="Burmester T."/>
            <person name="Clem R.J."/>
            <person name="Feyereisen R."/>
            <person name="Grimmelikhuijzen C.J.P."/>
            <person name="Hamodrakas S.J."/>
            <person name="Hansson B.S."/>
            <person name="Huguet E."/>
            <person name="Jermiin L.S."/>
            <person name="Lan Q."/>
            <person name="Lehman H.K."/>
            <person name="Lorenzen M."/>
            <person name="Merzendorfer H."/>
            <person name="Michalopoulos I."/>
            <person name="Morton D.B."/>
            <person name="Muthukrishnan S."/>
            <person name="Oakeshott J.G."/>
            <person name="Palmer W."/>
            <person name="Park Y."/>
            <person name="Passarelli A.L."/>
            <person name="Rozas J."/>
            <person name="Schwartz L.M."/>
            <person name="Smith W."/>
            <person name="Southgate A."/>
            <person name="Vilcinskas A."/>
            <person name="Vogt R."/>
            <person name="Wang P."/>
            <person name="Werren J."/>
            <person name="Yu X.Q."/>
            <person name="Zhou J.J."/>
            <person name="Brown S.J."/>
            <person name="Scherer S.E."/>
            <person name="Richards S."/>
            <person name="Blissard G.W."/>
        </authorList>
    </citation>
    <scope>NUCLEOTIDE SEQUENCE</scope>
</reference>
<dbReference type="AlphaFoldDB" id="A0A921ZI10"/>
<proteinExistence type="predicted"/>
<keyword evidence="3" id="KW-1185">Reference proteome</keyword>
<protein>
    <recommendedName>
        <fullName evidence="4">Protein Diedel-like</fullName>
    </recommendedName>
</protein>
<comment type="caution">
    <text evidence="2">The sequence shown here is derived from an EMBL/GenBank/DDBJ whole genome shotgun (WGS) entry which is preliminary data.</text>
</comment>
<dbReference type="Pfam" id="PF13164">
    <property type="entry name" value="Diedel"/>
    <property type="match status" value="1"/>
</dbReference>
<evidence type="ECO:0008006" key="4">
    <source>
        <dbReference type="Google" id="ProtNLM"/>
    </source>
</evidence>
<organism evidence="2 3">
    <name type="scientific">Manduca sexta</name>
    <name type="common">Tobacco hawkmoth</name>
    <name type="synonym">Tobacco hornworm</name>
    <dbReference type="NCBI Taxonomy" id="7130"/>
    <lineage>
        <taxon>Eukaryota</taxon>
        <taxon>Metazoa</taxon>
        <taxon>Ecdysozoa</taxon>
        <taxon>Arthropoda</taxon>
        <taxon>Hexapoda</taxon>
        <taxon>Insecta</taxon>
        <taxon>Pterygota</taxon>
        <taxon>Neoptera</taxon>
        <taxon>Endopterygota</taxon>
        <taxon>Lepidoptera</taxon>
        <taxon>Glossata</taxon>
        <taxon>Ditrysia</taxon>
        <taxon>Bombycoidea</taxon>
        <taxon>Sphingidae</taxon>
        <taxon>Sphinginae</taxon>
        <taxon>Sphingini</taxon>
        <taxon>Manduca</taxon>
    </lineage>
</organism>
<dbReference type="EMBL" id="JH668545">
    <property type="protein sequence ID" value="KAG6457389.1"/>
    <property type="molecule type" value="Genomic_DNA"/>
</dbReference>
<name>A0A921ZI10_MANSE</name>
<accession>A0A921ZI10</accession>
<feature type="chain" id="PRO_5038008754" description="Protein Diedel-like" evidence="1">
    <location>
        <begin position="20"/>
        <end position="140"/>
    </location>
</feature>
<feature type="signal peptide" evidence="1">
    <location>
        <begin position="1"/>
        <end position="19"/>
    </location>
</feature>
<dbReference type="Proteomes" id="UP000791440">
    <property type="component" value="Unassembled WGS sequence"/>
</dbReference>
<sequence length="140" mass="15676">MNLLFTISILISTFIYVKGECCGSYTIRYSLPDGETQCDGYIPGGQQKTAVDNDGVVNDIFSKLDRRRPKCWVSVCNDGRSHPGTYCGRGSCNMFGCNCDGGCIVADSPYPLDPYRNFMDLHKNDVKKARVLAEWENWLP</sequence>
<reference evidence="2" key="2">
    <citation type="submission" date="2020-12" db="EMBL/GenBank/DDBJ databases">
        <authorList>
            <person name="Kanost M."/>
        </authorList>
    </citation>
    <scope>NUCLEOTIDE SEQUENCE</scope>
</reference>